<dbReference type="PANTHER" id="PTHR24198">
    <property type="entry name" value="ANKYRIN REPEAT AND PROTEIN KINASE DOMAIN-CONTAINING PROTEIN"/>
    <property type="match status" value="1"/>
</dbReference>
<feature type="repeat" description="ANK" evidence="3">
    <location>
        <begin position="498"/>
        <end position="530"/>
    </location>
</feature>
<feature type="domain" description="F-box" evidence="4">
    <location>
        <begin position="13"/>
        <end position="60"/>
    </location>
</feature>
<reference evidence="5 6" key="1">
    <citation type="submission" date="2015-11" db="EMBL/GenBank/DDBJ databases">
        <title>Genomic analysis of 38 Legionella species identifies large and diverse effector repertoires.</title>
        <authorList>
            <person name="Burstein D."/>
            <person name="Amaro F."/>
            <person name="Zusman T."/>
            <person name="Lifshitz Z."/>
            <person name="Cohen O."/>
            <person name="Gilbert J.A."/>
            <person name="Pupko T."/>
            <person name="Shuman H.A."/>
            <person name="Segal G."/>
        </authorList>
    </citation>
    <scope>NUCLEOTIDE SEQUENCE [LARGE SCALE GENOMIC DNA]</scope>
    <source>
        <strain evidence="5 6">ATCC 49506</strain>
    </source>
</reference>
<feature type="repeat" description="ANK" evidence="3">
    <location>
        <begin position="237"/>
        <end position="269"/>
    </location>
</feature>
<dbReference type="Proteomes" id="UP000054725">
    <property type="component" value="Unassembled WGS sequence"/>
</dbReference>
<name>A0A0W0WKY3_9GAMM</name>
<dbReference type="InterPro" id="IPR036770">
    <property type="entry name" value="Ankyrin_rpt-contain_sf"/>
</dbReference>
<dbReference type="PROSITE" id="PS50181">
    <property type="entry name" value="FBOX"/>
    <property type="match status" value="1"/>
</dbReference>
<dbReference type="STRING" id="45070.Lnau_2636"/>
<dbReference type="RefSeq" id="WP_058505621.1">
    <property type="nucleotide sequence ID" value="NZ_LNYO01000024.1"/>
</dbReference>
<dbReference type="EMBL" id="LNYO01000024">
    <property type="protein sequence ID" value="KTD32988.1"/>
    <property type="molecule type" value="Genomic_DNA"/>
</dbReference>
<keyword evidence="1" id="KW-0677">Repeat</keyword>
<sequence>MYEKTEQEDTNEEAKILTLPDELLTGVISYLHPKVILNTLRLVSRKFYTLSHDIAFWRMEFRQHSSTYFREERYLTDSRTRGSGFLESWLNLIINWAIRNKSQSLLDSFYQQVIVTRYQAWKKKGDINDRNGRTQSHWAAICNQLAEYQKADSMLIGIRDSKDRTDLVIAAQHGHLDLVNEILAKIDAKDSVCYGWTTEKWTAETNLALIYATDKGHFDIIEVLLNHGAELNAIECPRGTALMIAVANGHYDMVDFLLKKGADVNVSTNDGLTALTVAVDRRYLEIVRLLLKNGANANIISAQRQTVLYLAVINNQMEMIKILFENTNDSYVKGMALIDAFVQWRLQIVSFFAENSTLKDAISYDIFEALLLSTTLGGNSTKFKALLPVLSSDKIHTTLDTLLTIAVLCVNDPSTTEVNPGYIEIIEILSSHGGKIQAINDKETALIHLITHLERLKTTSEQNTKFKVDYSYDLYYRYHRAIKFLLIQGTDANATDEYGETALSLVAKKGGLKILSFLLDYGANVNTPSRGKKTALMHAAQGGHLKAVELLLEKGANVNATDDENNTALICAAEEGHFQIVSLLLKSGVSHAQKAEALARATMKGQLEVVNLLRVEMVKRATVDYLQWRATEAPGHRLLNRFNHWYHGTNGIKRTENILQSINSGVSPTQLMQEVKSAVEDSSHRKHSYSRYIFDVFKAPPTSTVNNQSDEDFLELKKEFLANFDQQFLSV</sequence>
<dbReference type="SUPFAM" id="SSF81383">
    <property type="entry name" value="F-box domain"/>
    <property type="match status" value="1"/>
</dbReference>
<dbReference type="OrthoDB" id="5630385at2"/>
<dbReference type="PROSITE" id="PS50297">
    <property type="entry name" value="ANK_REP_REGION"/>
    <property type="match status" value="6"/>
</dbReference>
<dbReference type="Pfam" id="PF12796">
    <property type="entry name" value="Ank_2"/>
    <property type="match status" value="3"/>
</dbReference>
<evidence type="ECO:0000256" key="1">
    <source>
        <dbReference type="ARBA" id="ARBA00022737"/>
    </source>
</evidence>
<dbReference type="Gene3D" id="1.25.40.20">
    <property type="entry name" value="Ankyrin repeat-containing domain"/>
    <property type="match status" value="3"/>
</dbReference>
<evidence type="ECO:0000313" key="5">
    <source>
        <dbReference type="EMBL" id="KTD32988.1"/>
    </source>
</evidence>
<dbReference type="InterPro" id="IPR002110">
    <property type="entry name" value="Ankyrin_rpt"/>
</dbReference>
<evidence type="ECO:0000256" key="3">
    <source>
        <dbReference type="PROSITE-ProRule" id="PRU00023"/>
    </source>
</evidence>
<organism evidence="5 6">
    <name type="scientific">Legionella nautarum</name>
    <dbReference type="NCBI Taxonomy" id="45070"/>
    <lineage>
        <taxon>Bacteria</taxon>
        <taxon>Pseudomonadati</taxon>
        <taxon>Pseudomonadota</taxon>
        <taxon>Gammaproteobacteria</taxon>
        <taxon>Legionellales</taxon>
        <taxon>Legionellaceae</taxon>
        <taxon>Legionella</taxon>
    </lineage>
</organism>
<gene>
    <name evidence="5" type="primary">arp_3</name>
    <name evidence="5" type="ORF">Lnau_2636</name>
</gene>
<dbReference type="GO" id="GO:0005737">
    <property type="term" value="C:cytoplasm"/>
    <property type="evidence" value="ECO:0007669"/>
    <property type="project" value="TreeGrafter"/>
</dbReference>
<dbReference type="SMART" id="SM00248">
    <property type="entry name" value="ANK"/>
    <property type="match status" value="9"/>
</dbReference>
<feature type="repeat" description="ANK" evidence="3">
    <location>
        <begin position="204"/>
        <end position="236"/>
    </location>
</feature>
<keyword evidence="2 3" id="KW-0040">ANK repeat</keyword>
<feature type="repeat" description="ANK" evidence="3">
    <location>
        <begin position="531"/>
        <end position="563"/>
    </location>
</feature>
<dbReference type="InterPro" id="IPR001810">
    <property type="entry name" value="F-box_dom"/>
</dbReference>
<dbReference type="SUPFAM" id="SSF48403">
    <property type="entry name" value="Ankyrin repeat"/>
    <property type="match status" value="2"/>
</dbReference>
<dbReference type="PRINTS" id="PR01415">
    <property type="entry name" value="ANKYRIN"/>
</dbReference>
<evidence type="ECO:0000313" key="6">
    <source>
        <dbReference type="Proteomes" id="UP000054725"/>
    </source>
</evidence>
<evidence type="ECO:0000256" key="2">
    <source>
        <dbReference type="ARBA" id="ARBA00023043"/>
    </source>
</evidence>
<comment type="caution">
    <text evidence="5">The sequence shown here is derived from an EMBL/GenBank/DDBJ whole genome shotgun (WGS) entry which is preliminary data.</text>
</comment>
<feature type="repeat" description="ANK" evidence="3">
    <location>
        <begin position="270"/>
        <end position="302"/>
    </location>
</feature>
<dbReference type="PATRIC" id="fig|45070.6.peg.2782"/>
<dbReference type="PANTHER" id="PTHR24198:SF165">
    <property type="entry name" value="ANKYRIN REPEAT-CONTAINING PROTEIN-RELATED"/>
    <property type="match status" value="1"/>
</dbReference>
<proteinExistence type="predicted"/>
<protein>
    <submittedName>
        <fullName evidence="5">Ankyrin repeat protein</fullName>
    </submittedName>
</protein>
<dbReference type="Pfam" id="PF12937">
    <property type="entry name" value="F-box-like"/>
    <property type="match status" value="1"/>
</dbReference>
<feature type="repeat" description="ANK" evidence="3">
    <location>
        <begin position="564"/>
        <end position="596"/>
    </location>
</feature>
<dbReference type="PROSITE" id="PS50088">
    <property type="entry name" value="ANK_REPEAT"/>
    <property type="match status" value="6"/>
</dbReference>
<accession>A0A0W0WKY3</accession>
<dbReference type="AlphaFoldDB" id="A0A0W0WKY3"/>
<keyword evidence="6" id="KW-1185">Reference proteome</keyword>
<dbReference type="Pfam" id="PF00023">
    <property type="entry name" value="Ank"/>
    <property type="match status" value="1"/>
</dbReference>
<evidence type="ECO:0000259" key="4">
    <source>
        <dbReference type="PROSITE" id="PS50181"/>
    </source>
</evidence>
<dbReference type="InterPro" id="IPR036047">
    <property type="entry name" value="F-box-like_dom_sf"/>
</dbReference>
<dbReference type="Gene3D" id="1.20.1280.50">
    <property type="match status" value="1"/>
</dbReference>